<comment type="similarity">
    <text evidence="3">Belongs to the peptidase M1 family.</text>
</comment>
<evidence type="ECO:0000259" key="15">
    <source>
        <dbReference type="Pfam" id="PF17432"/>
    </source>
</evidence>
<protein>
    <recommendedName>
        <fullName evidence="5 12">Aminopeptidase N</fullName>
        <ecNumber evidence="4 12">3.4.11.2</ecNumber>
    </recommendedName>
</protein>
<keyword evidence="11" id="KW-0482">Metalloprotease</keyword>
<dbReference type="Pfam" id="PF17900">
    <property type="entry name" value="Peptidase_M1_N"/>
    <property type="match status" value="1"/>
</dbReference>
<keyword evidence="8" id="KW-0479">Metal-binding</keyword>
<dbReference type="EC" id="3.4.11.2" evidence="4 12"/>
<feature type="domain" description="Peptidase M1 alanyl aminopeptidase C-terminal" evidence="15">
    <location>
        <begin position="558"/>
        <end position="877"/>
    </location>
</feature>
<evidence type="ECO:0000259" key="16">
    <source>
        <dbReference type="Pfam" id="PF17900"/>
    </source>
</evidence>
<reference evidence="17 18" key="1">
    <citation type="submission" date="2023-01" db="EMBL/GenBank/DDBJ databases">
        <title>Novel species of the genus Asticcacaulis isolated from rivers.</title>
        <authorList>
            <person name="Lu H."/>
        </authorList>
    </citation>
    <scope>NUCLEOTIDE SEQUENCE [LARGE SCALE GENOMIC DNA]</scope>
    <source>
        <strain evidence="17 18">BYS171W</strain>
    </source>
</reference>
<sequence>MRTEIARPIRLTDYKAPDFRVSDTKLVFDLHPTETKVTATLTLERIGAAEAPLVLLGERLKLLGVSLDGRALETSDYEVTPETLTIGDVPDRFTLDIAVQINPQDNKTLEGLYMSSGRYCTQCEAEGFRKIVYFPDRPDVLSKFTVTVRAPKAGFPYLLSNGNLIDAGEDGDAHYAIWEDPFFKPSYLFALVAGELDVLEDAFTTASGRKVDLKIYVDTGMRERAAYAMDALKRSMRWDEEVYGLEYDLDLFMIVAVRDFNFGAMENKGLNIFNASLLLADPDTVTDLDYERIESVIAHEYFHNWSGNRVTCRDWFQLCLKEGLTVFRDQGFSADMRGDAVQRIKDVKALRARQFPEDAGPLAHPVRPSSYLKIDNFYTATIYEKGAEIVGMLKTYVGPEVYRKALDHYFQTNDGTAATLEDFLKSFEAVTGEDFAPWLKWYVQAGTPHLSITPSYDAETQRLTLALAQVTHPTPAQANKHPVPIPVRLGLLSEDGAPLTFTIDGETVSDTLFVLREAEAELVLEDVAVAPVVSALRRFSAPVKLTLTELDAHKFARFRGDADPFNRWEAAQSLAKDLILSATGTAAAYAEALRATLADDTLDDAFKALIIGLPTEPDLAQILTPVDPAYIHARRSAFKAELSNALFDDIEALYERFEDERLEAQAPFSPDAKSAGRRALRNALLDLMMASHIDADDARREKLNWRAQYHYQLSHNMTDLMAGLNAVAQLHGEDYDGTLEHFYDMFKTEPLVLDKWFAAQAMCANPETLNRVRRLTQHPDFDARVPNRWRAVVQAFAANNPSVFHDVSGQGYDFIADQILLVDKFNPMTAARLVEVFGGFKRYAEPHASLMKAALERILATPDLSKNVSELAGKALAA</sequence>
<accession>A0ABT5HS82</accession>
<dbReference type="Gene3D" id="3.30.2010.30">
    <property type="match status" value="1"/>
</dbReference>
<comment type="caution">
    <text evidence="17">The sequence shown here is derived from an EMBL/GenBank/DDBJ whole genome shotgun (WGS) entry which is preliminary data.</text>
</comment>
<comment type="catalytic activity">
    <reaction evidence="1">
        <text>Release of an N-terminal amino acid, Xaa-|-Yaa- from a peptide, amide or arylamide. Xaa is preferably Ala, but may be most amino acids including Pro (slow action). When a terminal hydrophobic residue is followed by a prolyl residue, the two may be released as an intact Xaa-Pro dipeptide.</text>
        <dbReference type="EC" id="3.4.11.2"/>
    </reaction>
</comment>
<dbReference type="InterPro" id="IPR045357">
    <property type="entry name" value="Aminopeptidase_N-like_N"/>
</dbReference>
<organism evidence="17 18">
    <name type="scientific">Asticcacaulis aquaticus</name>
    <dbReference type="NCBI Taxonomy" id="2984212"/>
    <lineage>
        <taxon>Bacteria</taxon>
        <taxon>Pseudomonadati</taxon>
        <taxon>Pseudomonadota</taxon>
        <taxon>Alphaproteobacteria</taxon>
        <taxon>Caulobacterales</taxon>
        <taxon>Caulobacteraceae</taxon>
        <taxon>Asticcacaulis</taxon>
    </lineage>
</organism>
<dbReference type="PANTHER" id="PTHR46322">
    <property type="entry name" value="PUROMYCIN-SENSITIVE AMINOPEPTIDASE"/>
    <property type="match status" value="1"/>
</dbReference>
<dbReference type="InterPro" id="IPR037144">
    <property type="entry name" value="Peptidase_M1_pepN_C_sf"/>
</dbReference>
<evidence type="ECO:0000256" key="7">
    <source>
        <dbReference type="ARBA" id="ARBA00022670"/>
    </source>
</evidence>
<evidence type="ECO:0000256" key="5">
    <source>
        <dbReference type="ARBA" id="ARBA00015611"/>
    </source>
</evidence>
<dbReference type="Pfam" id="PF17432">
    <property type="entry name" value="DUF3458_C"/>
    <property type="match status" value="1"/>
</dbReference>
<evidence type="ECO:0000256" key="12">
    <source>
        <dbReference type="NCBIfam" id="TIGR02414"/>
    </source>
</evidence>
<evidence type="ECO:0000313" key="18">
    <source>
        <dbReference type="Proteomes" id="UP001214854"/>
    </source>
</evidence>
<evidence type="ECO:0000313" key="17">
    <source>
        <dbReference type="EMBL" id="MDC7682854.1"/>
    </source>
</evidence>
<feature type="domain" description="Aminopeptidase N-like N-terminal" evidence="16">
    <location>
        <begin position="94"/>
        <end position="188"/>
    </location>
</feature>
<evidence type="ECO:0000256" key="2">
    <source>
        <dbReference type="ARBA" id="ARBA00001947"/>
    </source>
</evidence>
<dbReference type="Proteomes" id="UP001214854">
    <property type="component" value="Unassembled WGS sequence"/>
</dbReference>
<feature type="domain" description="Peptidase M1 membrane alanine aminopeptidase" evidence="13">
    <location>
        <begin position="227"/>
        <end position="434"/>
    </location>
</feature>
<keyword evidence="10" id="KW-0862">Zinc</keyword>
<dbReference type="Pfam" id="PF01433">
    <property type="entry name" value="Peptidase_M1"/>
    <property type="match status" value="1"/>
</dbReference>
<dbReference type="InterPro" id="IPR035414">
    <property type="entry name" value="Peptidase_M1_pepN_Ig-like"/>
</dbReference>
<dbReference type="PANTHER" id="PTHR46322:SF1">
    <property type="entry name" value="PUROMYCIN-SENSITIVE AMINOPEPTIDASE"/>
    <property type="match status" value="1"/>
</dbReference>
<keyword evidence="9 17" id="KW-0378">Hydrolase</keyword>
<dbReference type="Pfam" id="PF11940">
    <property type="entry name" value="DUF3458"/>
    <property type="match status" value="1"/>
</dbReference>
<keyword evidence="18" id="KW-1185">Reference proteome</keyword>
<dbReference type="Gene3D" id="1.25.50.10">
    <property type="entry name" value="Peptidase M1, alanyl aminopeptidase, C-terminal domain"/>
    <property type="match status" value="1"/>
</dbReference>
<comment type="cofactor">
    <cofactor evidence="2">
        <name>Zn(2+)</name>
        <dbReference type="ChEBI" id="CHEBI:29105"/>
    </cofactor>
</comment>
<dbReference type="Gene3D" id="2.60.40.1730">
    <property type="entry name" value="tricorn interacting facor f3 domain"/>
    <property type="match status" value="1"/>
</dbReference>
<dbReference type="InterPro" id="IPR014782">
    <property type="entry name" value="Peptidase_M1_dom"/>
</dbReference>
<dbReference type="RefSeq" id="WP_272747332.1">
    <property type="nucleotide sequence ID" value="NZ_JAQQKX010000003.1"/>
</dbReference>
<evidence type="ECO:0000256" key="3">
    <source>
        <dbReference type="ARBA" id="ARBA00010136"/>
    </source>
</evidence>
<dbReference type="SUPFAM" id="SSF55486">
    <property type="entry name" value="Metalloproteases ('zincins'), catalytic domain"/>
    <property type="match status" value="1"/>
</dbReference>
<evidence type="ECO:0000256" key="10">
    <source>
        <dbReference type="ARBA" id="ARBA00022833"/>
    </source>
</evidence>
<dbReference type="Gene3D" id="1.10.390.10">
    <property type="entry name" value="Neutral Protease Domain 2"/>
    <property type="match status" value="1"/>
</dbReference>
<evidence type="ECO:0000259" key="14">
    <source>
        <dbReference type="Pfam" id="PF11940"/>
    </source>
</evidence>
<evidence type="ECO:0000256" key="8">
    <source>
        <dbReference type="ARBA" id="ARBA00022723"/>
    </source>
</evidence>
<dbReference type="InterPro" id="IPR001930">
    <property type="entry name" value="Peptidase_M1"/>
</dbReference>
<keyword evidence="7" id="KW-0645">Protease</keyword>
<dbReference type="InterPro" id="IPR027268">
    <property type="entry name" value="Peptidase_M4/M1_CTD_sf"/>
</dbReference>
<gene>
    <name evidence="17" type="primary">pepN</name>
    <name evidence="17" type="ORF">PQU92_06175</name>
</gene>
<keyword evidence="6 17" id="KW-0031">Aminopeptidase</keyword>
<dbReference type="Gene3D" id="2.60.40.1840">
    <property type="match status" value="1"/>
</dbReference>
<dbReference type="InterPro" id="IPR012779">
    <property type="entry name" value="Peptidase_M1_pepN"/>
</dbReference>
<evidence type="ECO:0000256" key="1">
    <source>
        <dbReference type="ARBA" id="ARBA00000098"/>
    </source>
</evidence>
<dbReference type="InterPro" id="IPR038438">
    <property type="entry name" value="PepN_Ig-like_sf"/>
</dbReference>
<dbReference type="CDD" id="cd09600">
    <property type="entry name" value="M1_APN"/>
    <property type="match status" value="1"/>
</dbReference>
<dbReference type="PRINTS" id="PR00756">
    <property type="entry name" value="ALADIPTASE"/>
</dbReference>
<proteinExistence type="inferred from homology"/>
<dbReference type="EMBL" id="JAQQKX010000003">
    <property type="protein sequence ID" value="MDC7682854.1"/>
    <property type="molecule type" value="Genomic_DNA"/>
</dbReference>
<feature type="domain" description="Peptidase M1 alanyl aminopeptidase Ig-like fold" evidence="14">
    <location>
        <begin position="446"/>
        <end position="546"/>
    </location>
</feature>
<dbReference type="SUPFAM" id="SSF63737">
    <property type="entry name" value="Leukotriene A4 hydrolase N-terminal domain"/>
    <property type="match status" value="1"/>
</dbReference>
<dbReference type="GO" id="GO:0016285">
    <property type="term" value="F:alanyl aminopeptidase activity"/>
    <property type="evidence" value="ECO:0007669"/>
    <property type="project" value="UniProtKB-EC"/>
</dbReference>
<evidence type="ECO:0000256" key="9">
    <source>
        <dbReference type="ARBA" id="ARBA00022801"/>
    </source>
</evidence>
<evidence type="ECO:0000256" key="6">
    <source>
        <dbReference type="ARBA" id="ARBA00022438"/>
    </source>
</evidence>
<dbReference type="NCBIfam" id="TIGR02414">
    <property type="entry name" value="pepN_proteo"/>
    <property type="match status" value="1"/>
</dbReference>
<evidence type="ECO:0000259" key="13">
    <source>
        <dbReference type="Pfam" id="PF01433"/>
    </source>
</evidence>
<dbReference type="InterPro" id="IPR042097">
    <property type="entry name" value="Aminopeptidase_N-like_N_sf"/>
</dbReference>
<name>A0ABT5HS82_9CAUL</name>
<evidence type="ECO:0000256" key="11">
    <source>
        <dbReference type="ARBA" id="ARBA00023049"/>
    </source>
</evidence>
<dbReference type="InterPro" id="IPR024601">
    <property type="entry name" value="Peptidase_M1_pepN_C"/>
</dbReference>
<evidence type="ECO:0000256" key="4">
    <source>
        <dbReference type="ARBA" id="ARBA00012564"/>
    </source>
</evidence>